<evidence type="ECO:0000313" key="3">
    <source>
        <dbReference type="EMBL" id="MBW4667324.1"/>
    </source>
</evidence>
<protein>
    <submittedName>
        <fullName evidence="3">Uncharacterized protein</fullName>
    </submittedName>
</protein>
<proteinExistence type="predicted"/>
<keyword evidence="1" id="KW-0285">Flavoprotein</keyword>
<evidence type="ECO:0000256" key="2">
    <source>
        <dbReference type="ARBA" id="ARBA00023002"/>
    </source>
</evidence>
<comment type="caution">
    <text evidence="3">The sequence shown here is derived from an EMBL/GenBank/DDBJ whole genome shotgun (WGS) entry which is preliminary data.</text>
</comment>
<reference evidence="3" key="1">
    <citation type="submission" date="2021-05" db="EMBL/GenBank/DDBJ databases">
        <authorList>
            <person name="Pietrasiak N."/>
            <person name="Ward R."/>
            <person name="Stajich J.E."/>
            <person name="Kurbessoian T."/>
        </authorList>
    </citation>
    <scope>NUCLEOTIDE SEQUENCE</scope>
    <source>
        <strain evidence="3">GSE-NOS-MK-12-04C</strain>
    </source>
</reference>
<dbReference type="Gene3D" id="3.50.50.60">
    <property type="entry name" value="FAD/NAD(P)-binding domain"/>
    <property type="match status" value="2"/>
</dbReference>
<organism evidence="3 4">
    <name type="scientific">Cyanomargarita calcarea GSE-NOS-MK-12-04C</name>
    <dbReference type="NCBI Taxonomy" id="2839659"/>
    <lineage>
        <taxon>Bacteria</taxon>
        <taxon>Bacillati</taxon>
        <taxon>Cyanobacteriota</taxon>
        <taxon>Cyanophyceae</taxon>
        <taxon>Nostocales</taxon>
        <taxon>Cyanomargaritaceae</taxon>
        <taxon>Cyanomargarita</taxon>
    </lineage>
</organism>
<sequence>MQERVFNHSQIQIHWYSLPISTHGDEVLRRTQIQDIQTGIVSDLTVGGLFYAIGHTPNTQLFQDQLELDKADY</sequence>
<dbReference type="GO" id="GO:0016491">
    <property type="term" value="F:oxidoreductase activity"/>
    <property type="evidence" value="ECO:0007669"/>
    <property type="project" value="UniProtKB-KW"/>
</dbReference>
<dbReference type="EMBL" id="JAHHGZ010000006">
    <property type="protein sequence ID" value="MBW4667324.1"/>
    <property type="molecule type" value="Genomic_DNA"/>
</dbReference>
<reference evidence="3" key="2">
    <citation type="journal article" date="2022" name="Microbiol. Resour. Announc.">
        <title>Metagenome Sequencing to Explore Phylogenomics of Terrestrial Cyanobacteria.</title>
        <authorList>
            <person name="Ward R.D."/>
            <person name="Stajich J.E."/>
            <person name="Johansen J.R."/>
            <person name="Huntemann M."/>
            <person name="Clum A."/>
            <person name="Foster B."/>
            <person name="Foster B."/>
            <person name="Roux S."/>
            <person name="Palaniappan K."/>
            <person name="Varghese N."/>
            <person name="Mukherjee S."/>
            <person name="Reddy T.B.K."/>
            <person name="Daum C."/>
            <person name="Copeland A."/>
            <person name="Chen I.A."/>
            <person name="Ivanova N.N."/>
            <person name="Kyrpides N.C."/>
            <person name="Shapiro N."/>
            <person name="Eloe-Fadrosh E.A."/>
            <person name="Pietrasiak N."/>
        </authorList>
    </citation>
    <scope>NUCLEOTIDE SEQUENCE</scope>
    <source>
        <strain evidence="3">GSE-NOS-MK-12-04C</strain>
    </source>
</reference>
<dbReference type="InterPro" id="IPR036188">
    <property type="entry name" value="FAD/NAD-bd_sf"/>
</dbReference>
<name>A0A951QIZ2_9CYAN</name>
<accession>A0A951QIZ2</accession>
<dbReference type="PANTHER" id="PTHR48105">
    <property type="entry name" value="THIOREDOXIN REDUCTASE 1-RELATED-RELATED"/>
    <property type="match status" value="1"/>
</dbReference>
<dbReference type="Proteomes" id="UP000729701">
    <property type="component" value="Unassembled WGS sequence"/>
</dbReference>
<dbReference type="PRINTS" id="PR00469">
    <property type="entry name" value="PNDRDTASEII"/>
</dbReference>
<keyword evidence="2" id="KW-0560">Oxidoreductase</keyword>
<evidence type="ECO:0000256" key="1">
    <source>
        <dbReference type="ARBA" id="ARBA00022630"/>
    </source>
</evidence>
<evidence type="ECO:0000313" key="4">
    <source>
        <dbReference type="Proteomes" id="UP000729701"/>
    </source>
</evidence>
<dbReference type="AlphaFoldDB" id="A0A951QIZ2"/>
<gene>
    <name evidence="3" type="ORF">KME60_07770</name>
</gene>
<dbReference type="InterPro" id="IPR050097">
    <property type="entry name" value="Ferredoxin-NADP_redctase_2"/>
</dbReference>